<evidence type="ECO:0000313" key="8">
    <source>
        <dbReference type="Proteomes" id="UP000051264"/>
    </source>
</evidence>
<dbReference type="EC" id="1.1.1.25" evidence="3"/>
<reference evidence="7 8" key="1">
    <citation type="journal article" date="2015" name="Genome Announc.">
        <title>Expanding the biotechnology potential of lactobacilli through comparative genomics of 213 strains and associated genera.</title>
        <authorList>
            <person name="Sun Z."/>
            <person name="Harris H.M."/>
            <person name="McCann A."/>
            <person name="Guo C."/>
            <person name="Argimon S."/>
            <person name="Zhang W."/>
            <person name="Yang X."/>
            <person name="Jeffery I.B."/>
            <person name="Cooney J.C."/>
            <person name="Kagawa T.F."/>
            <person name="Liu W."/>
            <person name="Song Y."/>
            <person name="Salvetti E."/>
            <person name="Wrobel A."/>
            <person name="Rasinkangas P."/>
            <person name="Parkhill J."/>
            <person name="Rea M.C."/>
            <person name="O'Sullivan O."/>
            <person name="Ritari J."/>
            <person name="Douillard F.P."/>
            <person name="Paul Ross R."/>
            <person name="Yang R."/>
            <person name="Briner A.E."/>
            <person name="Felis G.E."/>
            <person name="de Vos W.M."/>
            <person name="Barrangou R."/>
            <person name="Klaenhammer T.R."/>
            <person name="Caufield P.W."/>
            <person name="Cui Y."/>
            <person name="Zhang H."/>
            <person name="O'Toole P.W."/>
        </authorList>
    </citation>
    <scope>NUCLEOTIDE SEQUENCE [LARGE SCALE GENOMIC DNA]</scope>
    <source>
        <strain evidence="7 8">DSM 14340</strain>
    </source>
</reference>
<feature type="binding site" evidence="3">
    <location>
        <position position="233"/>
    </location>
    <ligand>
        <name>shikimate</name>
        <dbReference type="ChEBI" id="CHEBI:36208"/>
    </ligand>
</feature>
<dbReference type="GO" id="GO:0019632">
    <property type="term" value="P:shikimate metabolic process"/>
    <property type="evidence" value="ECO:0007669"/>
    <property type="project" value="TreeGrafter"/>
</dbReference>
<dbReference type="Gene3D" id="3.40.50.720">
    <property type="entry name" value="NAD(P)-binding Rossmann-like Domain"/>
    <property type="match status" value="1"/>
</dbReference>
<keyword evidence="2 3" id="KW-0057">Aromatic amino acid biosynthesis</keyword>
<dbReference type="GO" id="GO:0004764">
    <property type="term" value="F:shikimate 3-dehydrogenase (NADP+) activity"/>
    <property type="evidence" value="ECO:0007669"/>
    <property type="project" value="UniProtKB-UniRule"/>
</dbReference>
<keyword evidence="3" id="KW-0028">Amino-acid biosynthesis</keyword>
<dbReference type="InterPro" id="IPR013708">
    <property type="entry name" value="Shikimate_DH-bd_N"/>
</dbReference>
<dbReference type="InterPro" id="IPR041121">
    <property type="entry name" value="SDH_C"/>
</dbReference>
<dbReference type="EMBL" id="AZEX01000023">
    <property type="protein sequence ID" value="KRL61273.1"/>
    <property type="molecule type" value="Genomic_DNA"/>
</dbReference>
<dbReference type="Pfam" id="PF18317">
    <property type="entry name" value="SDH_C"/>
    <property type="match status" value="1"/>
</dbReference>
<dbReference type="GO" id="GO:0008652">
    <property type="term" value="P:amino acid biosynthetic process"/>
    <property type="evidence" value="ECO:0007669"/>
    <property type="project" value="UniProtKB-KW"/>
</dbReference>
<comment type="caution">
    <text evidence="7">The sequence shown here is derived from an EMBL/GenBank/DDBJ whole genome shotgun (WGS) entry which is preliminary data.</text>
</comment>
<evidence type="ECO:0000259" key="6">
    <source>
        <dbReference type="Pfam" id="PF18317"/>
    </source>
</evidence>
<feature type="binding site" evidence="3">
    <location>
        <position position="90"/>
    </location>
    <ligand>
        <name>shikimate</name>
        <dbReference type="ChEBI" id="CHEBI:36208"/>
    </ligand>
</feature>
<dbReference type="InterPro" id="IPR022893">
    <property type="entry name" value="Shikimate_DH_fam"/>
</dbReference>
<feature type="domain" description="Shikimate dehydrogenase substrate binding N-terminal" evidence="5">
    <location>
        <begin position="11"/>
        <end position="92"/>
    </location>
</feature>
<dbReference type="PANTHER" id="PTHR21089">
    <property type="entry name" value="SHIKIMATE DEHYDROGENASE"/>
    <property type="match status" value="1"/>
</dbReference>
<comment type="function">
    <text evidence="3">Involved in the biosynthesis of the chorismate, which leads to the biosynthesis of aromatic amino acids. Catalyzes the reversible NADPH linked reduction of 3-dehydroshikimate (DHSA) to yield shikimate (SA).</text>
</comment>
<evidence type="ECO:0000259" key="5">
    <source>
        <dbReference type="Pfam" id="PF08501"/>
    </source>
</evidence>
<dbReference type="GO" id="GO:0009423">
    <property type="term" value="P:chorismate biosynthetic process"/>
    <property type="evidence" value="ECO:0007669"/>
    <property type="project" value="UniProtKB-UniRule"/>
</dbReference>
<feature type="binding site" evidence="3">
    <location>
        <position position="105"/>
    </location>
    <ligand>
        <name>shikimate</name>
        <dbReference type="ChEBI" id="CHEBI:36208"/>
    </ligand>
</feature>
<organism evidence="7 8">
    <name type="scientific">Latilactobacillus fuchuensis DSM 14340 = JCM 11249</name>
    <dbReference type="NCBI Taxonomy" id="1423747"/>
    <lineage>
        <taxon>Bacteria</taxon>
        <taxon>Bacillati</taxon>
        <taxon>Bacillota</taxon>
        <taxon>Bacilli</taxon>
        <taxon>Lactobacillales</taxon>
        <taxon>Lactobacillaceae</taxon>
        <taxon>Latilactobacillus</taxon>
    </lineage>
</organism>
<name>A0A0R1RXU2_9LACO</name>
<dbReference type="Proteomes" id="UP000051264">
    <property type="component" value="Unassembled WGS sequence"/>
</dbReference>
<feature type="binding site" evidence="3">
    <location>
        <begin position="129"/>
        <end position="133"/>
    </location>
    <ligand>
        <name>NADP(+)</name>
        <dbReference type="ChEBI" id="CHEBI:58349"/>
    </ligand>
</feature>
<dbReference type="OrthoDB" id="9792692at2"/>
<dbReference type="SUPFAM" id="SSF53223">
    <property type="entry name" value="Aminoacid dehydrogenase-like, N-terminal domain"/>
    <property type="match status" value="1"/>
</dbReference>
<dbReference type="Gene3D" id="3.40.50.10860">
    <property type="entry name" value="Leucine Dehydrogenase, chain A, domain 1"/>
    <property type="match status" value="1"/>
</dbReference>
<dbReference type="UniPathway" id="UPA00053">
    <property type="reaction ID" value="UER00087"/>
</dbReference>
<feature type="binding site" evidence="3">
    <location>
        <begin position="19"/>
        <end position="21"/>
    </location>
    <ligand>
        <name>shikimate</name>
        <dbReference type="ChEBI" id="CHEBI:36208"/>
    </ligand>
</feature>
<evidence type="ECO:0000259" key="4">
    <source>
        <dbReference type="Pfam" id="PF01262"/>
    </source>
</evidence>
<dbReference type="PANTHER" id="PTHR21089:SF1">
    <property type="entry name" value="BIFUNCTIONAL 3-DEHYDROQUINATE DEHYDRATASE_SHIKIMATE DEHYDROGENASE, CHLOROPLASTIC"/>
    <property type="match status" value="1"/>
</dbReference>
<feature type="binding site" evidence="3">
    <location>
        <position position="254"/>
    </location>
    <ligand>
        <name>NADP(+)</name>
        <dbReference type="ChEBI" id="CHEBI:58349"/>
    </ligand>
</feature>
<dbReference type="InterPro" id="IPR036291">
    <property type="entry name" value="NAD(P)-bd_dom_sf"/>
</dbReference>
<comment type="pathway">
    <text evidence="1 3">Metabolic intermediate biosynthesis; chorismate biosynthesis; chorismate from D-erythrose 4-phosphate and phosphoenolpyruvate: step 4/7.</text>
</comment>
<comment type="similarity">
    <text evidence="3">Belongs to the shikimate dehydrogenase family.</text>
</comment>
<evidence type="ECO:0000313" key="7">
    <source>
        <dbReference type="EMBL" id="KRL61273.1"/>
    </source>
</evidence>
<feature type="binding site" evidence="3">
    <location>
        <position position="231"/>
    </location>
    <ligand>
        <name>NADP(+)</name>
        <dbReference type="ChEBI" id="CHEBI:58349"/>
    </ligand>
</feature>
<feature type="domain" description="SDH C-terminal" evidence="6">
    <location>
        <begin position="254"/>
        <end position="284"/>
    </location>
</feature>
<comment type="catalytic activity">
    <reaction evidence="3">
        <text>shikimate + NADP(+) = 3-dehydroshikimate + NADPH + H(+)</text>
        <dbReference type="Rhea" id="RHEA:17737"/>
        <dbReference type="ChEBI" id="CHEBI:15378"/>
        <dbReference type="ChEBI" id="CHEBI:16630"/>
        <dbReference type="ChEBI" id="CHEBI:36208"/>
        <dbReference type="ChEBI" id="CHEBI:57783"/>
        <dbReference type="ChEBI" id="CHEBI:58349"/>
        <dbReference type="EC" id="1.1.1.25"/>
    </reaction>
</comment>
<feature type="binding site" evidence="3">
    <location>
        <position position="261"/>
    </location>
    <ligand>
        <name>shikimate</name>
        <dbReference type="ChEBI" id="CHEBI:36208"/>
    </ligand>
</feature>
<dbReference type="STRING" id="1423747.FC69_GL000851"/>
<dbReference type="Pfam" id="PF08501">
    <property type="entry name" value="Shikimate_dh_N"/>
    <property type="match status" value="1"/>
</dbReference>
<dbReference type="SUPFAM" id="SSF51735">
    <property type="entry name" value="NAD(P)-binding Rossmann-fold domains"/>
    <property type="match status" value="1"/>
</dbReference>
<keyword evidence="3" id="KW-0560">Oxidoreductase</keyword>
<dbReference type="AlphaFoldDB" id="A0A0R1RXU2"/>
<feature type="active site" description="Proton acceptor" evidence="3">
    <location>
        <position position="69"/>
    </location>
</feature>
<evidence type="ECO:0000256" key="1">
    <source>
        <dbReference type="ARBA" id="ARBA00004871"/>
    </source>
</evidence>
<dbReference type="Pfam" id="PF01262">
    <property type="entry name" value="AlaDh_PNT_C"/>
    <property type="match status" value="1"/>
</dbReference>
<dbReference type="InterPro" id="IPR046346">
    <property type="entry name" value="Aminoacid_DH-like_N_sf"/>
</dbReference>
<dbReference type="InterPro" id="IPR007698">
    <property type="entry name" value="AlaDH/PNT_NAD(H)-bd"/>
</dbReference>
<feature type="binding site" evidence="3">
    <location>
        <position position="65"/>
    </location>
    <ligand>
        <name>shikimate</name>
        <dbReference type="ChEBI" id="CHEBI:36208"/>
    </ligand>
</feature>
<dbReference type="eggNOG" id="COG0169">
    <property type="taxonomic scope" value="Bacteria"/>
</dbReference>
<evidence type="ECO:0000256" key="3">
    <source>
        <dbReference type="HAMAP-Rule" id="MF_00222"/>
    </source>
</evidence>
<comment type="subunit">
    <text evidence="3">Homodimer.</text>
</comment>
<proteinExistence type="inferred from homology"/>
<protein>
    <recommendedName>
        <fullName evidence="3">Shikimate dehydrogenase (NADP(+))</fullName>
        <shortName evidence="3">SDH</shortName>
        <ecNumber evidence="3">1.1.1.25</ecNumber>
    </recommendedName>
</protein>
<accession>A0A0R1RXU2</accession>
<feature type="domain" description="Alanine dehydrogenase/pyridine nucleotide transhydrogenase NAD(H)-binding" evidence="4">
    <location>
        <begin position="124"/>
        <end position="231"/>
    </location>
</feature>
<sequence>MISGQTALYGLVAHPARHSLSPKIQNQWFSEKQIDARYVAFDTQANAREVVQAIQTLGIAGVNLSMPYKQALLPLITELSSTAQLIGAINTVKNQNGYLSATSTDGAGFWQAFKRANPNQIVQQLVVLGAGGAALAVIEAAGRAGVQQVTVFKRQNATFAQVQAQLQAIGRYHDLTIEVVPYEATALMATALKTADCVVNATNIGMALTPGLPIESSLIDQIKQEAVVVDLIYAPQATAFLKKCRQRQLVCQNGLGMLIEQAALSFQFWTDQTINTTEMYQQLMEEF</sequence>
<evidence type="ECO:0000256" key="2">
    <source>
        <dbReference type="ARBA" id="ARBA00023141"/>
    </source>
</evidence>
<dbReference type="PATRIC" id="fig|1423747.3.peg.869"/>
<dbReference type="CDD" id="cd01065">
    <property type="entry name" value="NAD_bind_Shikimate_DH"/>
    <property type="match status" value="1"/>
</dbReference>
<gene>
    <name evidence="3" type="primary">aroE</name>
    <name evidence="7" type="ORF">FC69_GL000851</name>
</gene>
<dbReference type="GO" id="GO:0009073">
    <property type="term" value="P:aromatic amino acid family biosynthetic process"/>
    <property type="evidence" value="ECO:0007669"/>
    <property type="project" value="UniProtKB-KW"/>
</dbReference>
<comment type="caution">
    <text evidence="3">Lacks conserved residue(s) required for the propagation of feature annotation.</text>
</comment>
<dbReference type="RefSeq" id="WP_025083298.1">
    <property type="nucleotide sequence ID" value="NZ_AZEX01000023.1"/>
</dbReference>
<keyword evidence="3" id="KW-0521">NADP</keyword>
<dbReference type="HAMAP" id="MF_00222">
    <property type="entry name" value="Shikimate_DH_AroE"/>
    <property type="match status" value="1"/>
</dbReference>